<feature type="compositionally biased region" description="Polar residues" evidence="5">
    <location>
        <begin position="101"/>
        <end position="126"/>
    </location>
</feature>
<evidence type="ECO:0000256" key="5">
    <source>
        <dbReference type="SAM" id="MobiDB-lite"/>
    </source>
</evidence>
<feature type="region of interest" description="Disordered" evidence="5">
    <location>
        <begin position="561"/>
        <end position="628"/>
    </location>
</feature>
<dbReference type="KEGG" id="pbl:PAAG_06748"/>
<dbReference type="InterPro" id="IPR004181">
    <property type="entry name" value="Znf_MIZ"/>
</dbReference>
<evidence type="ECO:0000259" key="6">
    <source>
        <dbReference type="PROSITE" id="PS51044"/>
    </source>
</evidence>
<sequence length="1126" mass="123474">MTRQFPKRPQNSRSSSDVRSPGYEISFLNSTLKKFLGGKQKPWMLNPNSVATTNPSSSAATKQPNPTSTVPHPSPIQRRDSEKAPQKSSITGKEREPILNTVITPNIPNTPGQAASINFTPSSEQLPISPVSVQPGPKSLSASPHILNSQLADKTSGSPTNARQIPVIPSPDSCHGTSVRAASEAAPPGNIFGSGSDSGSGALPRASPIPPLQPPPRPARQLPAENQTGELPYTTTTTITGAAATITTPAIGCSPPLVSSQSPAMVAMANNSPTAEVHRNKRARTATANSPLLQTFRLRNSTALVNAVPTSDMMNNSQQARPAGQFSLKFYKPLLDRIPTTPGRPEEGRISLLRNACEEEDIFYVVLHQVYCLTTASTVCLALPKFGVQQIRGLEALSPLLIKNDFLSKTFIHSCAHFPALIGDLIQNCSAYSKTLDSVMDFLAGLADCWPQFERTIVLRGYPPLIDEFRSLGVLSSPTLQHVIFVASCRHLTGNRNDRALRIYLSIFHKNQEFYRQRIQRMLTANPVSAAQARTENEYLVGMYMKILRQHLGINRALPNQQMGSQQAHQNQGIHFTPTSGPNGQHQHQPFMTQGSLSPSAGAHHKMQSTFPTHSPNTTQNPLQQPPGCVSVSSMSEIVTAPHTYTLVPAPAAAQVQSYAAPGRSGVQLASNPMSGLPPGCVVQLNNKNVPLHCGPLVPPSVQLPHDNRVNIQPRPNRRNHLLLPPPGFVPMESANPNPLIVGLHQAHLKDKIRALNNNEPRASGPEPLFHYLQSFAIAPSYIRTSTSVLKWQFTISPEEFQKFPVQLQGPKQGSRLWGIADGRRTYQLRCIKKIPPFQKLQGHEWAISDTAWPTAIYIHVNGTEHFVHRKVHNGKDLPVHITPSLKEGVNEVSLTILWGPPELNSKSVYCMAVEVLEYAKLSRVRTSIQHNPLSKSIESIKNRLTGSDVAAADDDLAVVDEHITIDLTDPFMARIFDTPARAKYCSHMECFDLETFLSTRLTRSVKGHGMAEDWKCPICGNDARPQSLIIDDFLVEVRRKLKEEKLLDDVKAILVRQDGSWERRVEGINGHGNRFSKSHSLKRKRESSERSEADTPSQHQAGQQLPSASELSKDSGSVPEIIELD</sequence>
<feature type="region of interest" description="Disordered" evidence="5">
    <location>
        <begin position="39"/>
        <end position="224"/>
    </location>
</feature>
<name>C1H7K7_PARBA</name>
<organism evidence="7 8">
    <name type="scientific">Paracoccidioides lutzii (strain ATCC MYA-826 / Pb01)</name>
    <name type="common">Paracoccidioides brasiliensis</name>
    <dbReference type="NCBI Taxonomy" id="502779"/>
    <lineage>
        <taxon>Eukaryota</taxon>
        <taxon>Fungi</taxon>
        <taxon>Dikarya</taxon>
        <taxon>Ascomycota</taxon>
        <taxon>Pezizomycotina</taxon>
        <taxon>Eurotiomycetes</taxon>
        <taxon>Eurotiomycetidae</taxon>
        <taxon>Onygenales</taxon>
        <taxon>Ajellomycetaceae</taxon>
        <taxon>Paracoccidioides</taxon>
    </lineage>
</organism>
<feature type="compositionally biased region" description="Pro residues" evidence="5">
    <location>
        <begin position="207"/>
        <end position="218"/>
    </location>
</feature>
<feature type="compositionally biased region" description="Polar residues" evidence="5">
    <location>
        <begin position="140"/>
        <end position="163"/>
    </location>
</feature>
<dbReference type="OrthoDB" id="27975at2759"/>
<keyword evidence="2 4" id="KW-0863">Zinc-finger</keyword>
<dbReference type="PROSITE" id="PS51044">
    <property type="entry name" value="ZF_SP_RING"/>
    <property type="match status" value="1"/>
</dbReference>
<dbReference type="GO" id="GO:0016925">
    <property type="term" value="P:protein sumoylation"/>
    <property type="evidence" value="ECO:0007669"/>
    <property type="project" value="TreeGrafter"/>
</dbReference>
<dbReference type="AlphaFoldDB" id="C1H7K7"/>
<dbReference type="STRING" id="502779.C1H7K7"/>
<dbReference type="GeneID" id="9094585"/>
<dbReference type="PANTHER" id="PTHR10782:SF4">
    <property type="entry name" value="TONALLI, ISOFORM E"/>
    <property type="match status" value="1"/>
</dbReference>
<dbReference type="OMA" id="DNWRCPI"/>
<dbReference type="Pfam" id="PF02891">
    <property type="entry name" value="zf-MIZ"/>
    <property type="match status" value="1"/>
</dbReference>
<feature type="compositionally biased region" description="Polar residues" evidence="5">
    <location>
        <begin position="561"/>
        <end position="599"/>
    </location>
</feature>
<feature type="domain" description="SP-RING-type" evidence="6">
    <location>
        <begin position="953"/>
        <end position="1044"/>
    </location>
</feature>
<feature type="compositionally biased region" description="Polar residues" evidence="5">
    <location>
        <begin position="46"/>
        <end position="71"/>
    </location>
</feature>
<evidence type="ECO:0000313" key="8">
    <source>
        <dbReference type="Proteomes" id="UP000002059"/>
    </source>
</evidence>
<dbReference type="GO" id="GO:0061665">
    <property type="term" value="F:SUMO ligase activity"/>
    <property type="evidence" value="ECO:0007669"/>
    <property type="project" value="TreeGrafter"/>
</dbReference>
<dbReference type="Gene3D" id="3.30.40.10">
    <property type="entry name" value="Zinc/RING finger domain, C3HC4 (zinc finger)"/>
    <property type="match status" value="1"/>
</dbReference>
<evidence type="ECO:0000313" key="7">
    <source>
        <dbReference type="EMBL" id="EEH36330.2"/>
    </source>
</evidence>
<dbReference type="HOGENOM" id="CLU_008180_0_0_1"/>
<feature type="compositionally biased region" description="Basic residues" evidence="5">
    <location>
        <begin position="1075"/>
        <end position="1086"/>
    </location>
</feature>
<feature type="region of interest" description="Disordered" evidence="5">
    <location>
        <begin position="1"/>
        <end position="23"/>
    </location>
</feature>
<dbReference type="GO" id="GO:0000785">
    <property type="term" value="C:chromatin"/>
    <property type="evidence" value="ECO:0007669"/>
    <property type="project" value="TreeGrafter"/>
</dbReference>
<evidence type="ECO:0000256" key="4">
    <source>
        <dbReference type="PROSITE-ProRule" id="PRU00452"/>
    </source>
</evidence>
<dbReference type="GO" id="GO:0008270">
    <property type="term" value="F:zinc ion binding"/>
    <property type="evidence" value="ECO:0007669"/>
    <property type="project" value="UniProtKB-KW"/>
</dbReference>
<dbReference type="InterPro" id="IPR018527">
    <property type="entry name" value="Rubredoxin_Fe_BS"/>
</dbReference>
<feature type="compositionally biased region" description="Low complexity" evidence="5">
    <location>
        <begin position="616"/>
        <end position="627"/>
    </location>
</feature>
<reference evidence="7 8" key="1">
    <citation type="journal article" date="2011" name="PLoS Genet.">
        <title>Comparative genomic analysis of human fungal pathogens causing paracoccidioidomycosis.</title>
        <authorList>
            <person name="Desjardins C.A."/>
            <person name="Champion M.D."/>
            <person name="Holder J.W."/>
            <person name="Muszewska A."/>
            <person name="Goldberg J."/>
            <person name="Bailao A.M."/>
            <person name="Brigido M.M."/>
            <person name="Ferreira M.E."/>
            <person name="Garcia A.M."/>
            <person name="Grynberg M."/>
            <person name="Gujja S."/>
            <person name="Heiman D.I."/>
            <person name="Henn M.R."/>
            <person name="Kodira C.D."/>
            <person name="Leon-Narvaez H."/>
            <person name="Longo L.V."/>
            <person name="Ma L.J."/>
            <person name="Malavazi I."/>
            <person name="Matsuo A.L."/>
            <person name="Morais F.V."/>
            <person name="Pereira M."/>
            <person name="Rodriguez-Brito S."/>
            <person name="Sakthikumar S."/>
            <person name="Salem-Izacc S.M."/>
            <person name="Sykes S.M."/>
            <person name="Teixeira M.M."/>
            <person name="Vallejo M.C."/>
            <person name="Walter M.E."/>
            <person name="Yandava C."/>
            <person name="Young S."/>
            <person name="Zeng Q."/>
            <person name="Zucker J."/>
            <person name="Felipe M.S."/>
            <person name="Goldman G.H."/>
            <person name="Haas B.J."/>
            <person name="McEwen J.G."/>
            <person name="Nino-Vega G."/>
            <person name="Puccia R."/>
            <person name="San-Blas G."/>
            <person name="Soares C.M."/>
            <person name="Birren B.W."/>
            <person name="Cuomo C.A."/>
        </authorList>
    </citation>
    <scope>NUCLEOTIDE SEQUENCE [LARGE SCALE GENOMIC DNA]</scope>
    <source>
        <strain evidence="8">ATCC MYA-826 / Pb01</strain>
    </source>
</reference>
<feature type="compositionally biased region" description="Polar residues" evidence="5">
    <location>
        <begin position="1095"/>
        <end position="1111"/>
    </location>
</feature>
<protein>
    <submittedName>
        <fullName evidence="7">MIZ zinc finger domain-containing protein</fullName>
    </submittedName>
</protein>
<dbReference type="InterPro" id="IPR013083">
    <property type="entry name" value="Znf_RING/FYVE/PHD"/>
</dbReference>
<keyword evidence="8" id="KW-1185">Reference proteome</keyword>
<keyword evidence="1" id="KW-0479">Metal-binding</keyword>
<evidence type="ECO:0000256" key="2">
    <source>
        <dbReference type="ARBA" id="ARBA00022771"/>
    </source>
</evidence>
<dbReference type="Proteomes" id="UP000002059">
    <property type="component" value="Partially assembled WGS sequence"/>
</dbReference>
<evidence type="ECO:0000256" key="3">
    <source>
        <dbReference type="ARBA" id="ARBA00022833"/>
    </source>
</evidence>
<proteinExistence type="predicted"/>
<feature type="region of interest" description="Disordered" evidence="5">
    <location>
        <begin position="1067"/>
        <end position="1126"/>
    </location>
</feature>
<dbReference type="eggNOG" id="KOG2169">
    <property type="taxonomic scope" value="Eukaryota"/>
</dbReference>
<dbReference type="RefSeq" id="XP_015700428.1">
    <property type="nucleotide sequence ID" value="XM_015845993.1"/>
</dbReference>
<evidence type="ECO:0000256" key="1">
    <source>
        <dbReference type="ARBA" id="ARBA00022723"/>
    </source>
</evidence>
<keyword evidence="3" id="KW-0862">Zinc</keyword>
<accession>C1H7K7</accession>
<gene>
    <name evidence="7" type="ORF">PAAG_06748</name>
</gene>
<dbReference type="EMBL" id="KN294011">
    <property type="protein sequence ID" value="EEH36330.2"/>
    <property type="molecule type" value="Genomic_DNA"/>
</dbReference>
<feature type="compositionally biased region" description="Polar residues" evidence="5">
    <location>
        <begin position="1"/>
        <end position="18"/>
    </location>
</feature>
<dbReference type="PROSITE" id="PS00202">
    <property type="entry name" value="RUBREDOXIN"/>
    <property type="match status" value="1"/>
</dbReference>
<dbReference type="VEuPathDB" id="FungiDB:PAAG_06748"/>
<dbReference type="PANTHER" id="PTHR10782">
    <property type="entry name" value="ZINC FINGER MIZ DOMAIN-CONTAINING PROTEIN"/>
    <property type="match status" value="1"/>
</dbReference>